<evidence type="ECO:0000256" key="3">
    <source>
        <dbReference type="ARBA" id="ARBA00023242"/>
    </source>
</evidence>
<keyword evidence="2" id="KW-0677">Repeat</keyword>
<feature type="compositionally biased region" description="Gly residues" evidence="5">
    <location>
        <begin position="289"/>
        <end position="302"/>
    </location>
</feature>
<feature type="compositionally biased region" description="Polar residues" evidence="5">
    <location>
        <begin position="363"/>
        <end position="372"/>
    </location>
</feature>
<dbReference type="InterPro" id="IPR001739">
    <property type="entry name" value="Methyl_CpG_DNA-bd"/>
</dbReference>
<evidence type="ECO:0000256" key="4">
    <source>
        <dbReference type="PROSITE-ProRule" id="PRU00042"/>
    </source>
</evidence>
<dbReference type="GO" id="GO:0044545">
    <property type="term" value="C:NSL complex"/>
    <property type="evidence" value="ECO:0007669"/>
    <property type="project" value="TreeGrafter"/>
</dbReference>
<reference evidence="8" key="2">
    <citation type="submission" date="2023-05" db="EMBL/GenBank/DDBJ databases">
        <authorList>
            <person name="Fouks B."/>
        </authorList>
    </citation>
    <scope>NUCLEOTIDE SEQUENCE</scope>
    <source>
        <strain evidence="8">Stay&amp;Tobe</strain>
        <tissue evidence="8">Testes</tissue>
    </source>
</reference>
<dbReference type="GO" id="GO:0006357">
    <property type="term" value="P:regulation of transcription by RNA polymerase II"/>
    <property type="evidence" value="ECO:0007669"/>
    <property type="project" value="TreeGrafter"/>
</dbReference>
<name>A0AAD7ZFS5_DIPPU</name>
<accession>A0AAD7ZFS5</accession>
<dbReference type="InterPro" id="IPR043449">
    <property type="entry name" value="PHF20-like"/>
</dbReference>
<protein>
    <submittedName>
        <fullName evidence="8">Uncharacterized protein</fullName>
    </submittedName>
</protein>
<keyword evidence="4" id="KW-0862">Zinc</keyword>
<dbReference type="CDD" id="cd01396">
    <property type="entry name" value="MeCP2_MBD"/>
    <property type="match status" value="1"/>
</dbReference>
<evidence type="ECO:0000259" key="6">
    <source>
        <dbReference type="PROSITE" id="PS50157"/>
    </source>
</evidence>
<sequence length="629" mass="70334">FNSLSLLPEDSKLGEFFCTMNDDYRIRDEKSSEIGGSRKTTIIPDKKLPVGWSKHSLQRKHGNSVGKWDVFLVSPQGRKFRSRHELRQYFEETGENFKPEMFDFALNRRRSRNIDDSTPATPQRRVKTLLPKIRNIPASQSKDDSVEKLTDPPSPPPPYTTTVAAVPAVKVESKMLEGEVLVGGLKIQMDGNSYKCPKERCGKNFRKENLLQMHIKHYHPEYNKFMGSTPNVADLAYARTIGESIDDLMPKSRYSSGGSTGMTGTAYSEKMNRFETTRKNKSGVAVGAGIGKGGGGGGGGDGSPVPDKKKMAFKEKLQNTIAMKKAAKGAVGDGEIRIPMGDDVSEVKESSEERSGGNDNQEHVSATVTENTAALPYREEKKEPQTTIKTLLPVIRSPSHVQDVSSADRLKTKFPSVEEGEEYSFVINPQGANVTKSLRTIRRRRLSDFHFEPLHKRRKIGGAFGSGKSTPTYRYSRKKTPIVHLEKLNVTTDSNAIDARMFLQPPHSQNESHNELPLVARTDGSLMVLGQGYKVDEARLPIQFSQSLQWCNDWSFNLLCIPAPKNSTIITPSASMIFITAMNPSSNKFNHRMLSNMLYTRNFLVMNLRGRATFSDLAVCWRFCNRCIH</sequence>
<reference evidence="8" key="1">
    <citation type="journal article" date="2023" name="IScience">
        <title>Live-bearing cockroach genome reveals convergent evolutionary mechanisms linked to viviparity in insects and beyond.</title>
        <authorList>
            <person name="Fouks B."/>
            <person name="Harrison M.C."/>
            <person name="Mikhailova A.A."/>
            <person name="Marchal E."/>
            <person name="English S."/>
            <person name="Carruthers M."/>
            <person name="Jennings E.C."/>
            <person name="Chiamaka E.L."/>
            <person name="Frigard R.A."/>
            <person name="Pippel M."/>
            <person name="Attardo G.M."/>
            <person name="Benoit J.B."/>
            <person name="Bornberg-Bauer E."/>
            <person name="Tobe S.S."/>
        </authorList>
    </citation>
    <scope>NUCLEOTIDE SEQUENCE</scope>
    <source>
        <strain evidence="8">Stay&amp;Tobe</strain>
    </source>
</reference>
<feature type="compositionally biased region" description="Basic and acidic residues" evidence="5">
    <location>
        <begin position="345"/>
        <end position="362"/>
    </location>
</feature>
<feature type="domain" description="C2H2-type" evidence="6">
    <location>
        <begin position="194"/>
        <end position="224"/>
    </location>
</feature>
<feature type="region of interest" description="Disordered" evidence="5">
    <location>
        <begin position="289"/>
        <end position="308"/>
    </location>
</feature>
<evidence type="ECO:0000256" key="1">
    <source>
        <dbReference type="ARBA" id="ARBA00004123"/>
    </source>
</evidence>
<feature type="compositionally biased region" description="Basic and acidic residues" evidence="5">
    <location>
        <begin position="141"/>
        <end position="150"/>
    </location>
</feature>
<dbReference type="PROSITE" id="PS50982">
    <property type="entry name" value="MBD"/>
    <property type="match status" value="1"/>
</dbReference>
<proteinExistence type="predicted"/>
<keyword evidence="4" id="KW-0479">Metal-binding</keyword>
<keyword evidence="9" id="KW-1185">Reference proteome</keyword>
<dbReference type="Pfam" id="PF01429">
    <property type="entry name" value="MBD"/>
    <property type="match status" value="1"/>
</dbReference>
<dbReference type="GO" id="GO:0003677">
    <property type="term" value="F:DNA binding"/>
    <property type="evidence" value="ECO:0007669"/>
    <property type="project" value="InterPro"/>
</dbReference>
<dbReference type="PANTHER" id="PTHR15856">
    <property type="entry name" value="PHD FINGER PROTEIN 20-RELATED"/>
    <property type="match status" value="1"/>
</dbReference>
<dbReference type="Gene3D" id="3.30.890.10">
    <property type="entry name" value="Methyl-cpg-binding Protein 2, Chain A"/>
    <property type="match status" value="1"/>
</dbReference>
<feature type="region of interest" description="Disordered" evidence="5">
    <location>
        <begin position="133"/>
        <end position="160"/>
    </location>
</feature>
<dbReference type="AlphaFoldDB" id="A0AAD7ZFS5"/>
<dbReference type="InterPro" id="IPR016177">
    <property type="entry name" value="DNA-bd_dom_sf"/>
</dbReference>
<evidence type="ECO:0000313" key="8">
    <source>
        <dbReference type="EMBL" id="KAJ9579845.1"/>
    </source>
</evidence>
<feature type="non-terminal residue" evidence="8">
    <location>
        <position position="629"/>
    </location>
</feature>
<dbReference type="SMART" id="SM00391">
    <property type="entry name" value="MBD"/>
    <property type="match status" value="1"/>
</dbReference>
<dbReference type="PROSITE" id="PS50157">
    <property type="entry name" value="ZINC_FINGER_C2H2_2"/>
    <property type="match status" value="1"/>
</dbReference>
<evidence type="ECO:0000259" key="7">
    <source>
        <dbReference type="PROSITE" id="PS50982"/>
    </source>
</evidence>
<dbReference type="GO" id="GO:0008270">
    <property type="term" value="F:zinc ion binding"/>
    <property type="evidence" value="ECO:0007669"/>
    <property type="project" value="UniProtKB-KW"/>
</dbReference>
<comment type="subcellular location">
    <subcellularLocation>
        <location evidence="1">Nucleus</location>
    </subcellularLocation>
</comment>
<dbReference type="PANTHER" id="PTHR15856:SF51">
    <property type="entry name" value="MBD-R2"/>
    <property type="match status" value="1"/>
</dbReference>
<dbReference type="InterPro" id="IPR013087">
    <property type="entry name" value="Znf_C2H2_type"/>
</dbReference>
<feature type="domain" description="MBD" evidence="7">
    <location>
        <begin position="38"/>
        <end position="109"/>
    </location>
</feature>
<organism evidence="8 9">
    <name type="scientific">Diploptera punctata</name>
    <name type="common">Pacific beetle cockroach</name>
    <dbReference type="NCBI Taxonomy" id="6984"/>
    <lineage>
        <taxon>Eukaryota</taxon>
        <taxon>Metazoa</taxon>
        <taxon>Ecdysozoa</taxon>
        <taxon>Arthropoda</taxon>
        <taxon>Hexapoda</taxon>
        <taxon>Insecta</taxon>
        <taxon>Pterygota</taxon>
        <taxon>Neoptera</taxon>
        <taxon>Polyneoptera</taxon>
        <taxon>Dictyoptera</taxon>
        <taxon>Blattodea</taxon>
        <taxon>Blaberoidea</taxon>
        <taxon>Blaberidae</taxon>
        <taxon>Diplopterinae</taxon>
        <taxon>Diploptera</taxon>
    </lineage>
</organism>
<comment type="caution">
    <text evidence="8">The sequence shown here is derived from an EMBL/GenBank/DDBJ whole genome shotgun (WGS) entry which is preliminary data.</text>
</comment>
<dbReference type="GO" id="GO:0005634">
    <property type="term" value="C:nucleus"/>
    <property type="evidence" value="ECO:0007669"/>
    <property type="project" value="UniProtKB-SubCell"/>
</dbReference>
<dbReference type="SUPFAM" id="SSF54171">
    <property type="entry name" value="DNA-binding domain"/>
    <property type="match status" value="1"/>
</dbReference>
<evidence type="ECO:0000256" key="5">
    <source>
        <dbReference type="SAM" id="MobiDB-lite"/>
    </source>
</evidence>
<evidence type="ECO:0000256" key="2">
    <source>
        <dbReference type="ARBA" id="ARBA00022737"/>
    </source>
</evidence>
<dbReference type="PROSITE" id="PS00028">
    <property type="entry name" value="ZINC_FINGER_C2H2_1"/>
    <property type="match status" value="1"/>
</dbReference>
<dbReference type="EMBL" id="JASPKZ010008373">
    <property type="protein sequence ID" value="KAJ9579845.1"/>
    <property type="molecule type" value="Genomic_DNA"/>
</dbReference>
<dbReference type="Proteomes" id="UP001233999">
    <property type="component" value="Unassembled WGS sequence"/>
</dbReference>
<gene>
    <name evidence="8" type="ORF">L9F63_004495</name>
</gene>
<feature type="region of interest" description="Disordered" evidence="5">
    <location>
        <begin position="326"/>
        <end position="385"/>
    </location>
</feature>
<feature type="non-terminal residue" evidence="8">
    <location>
        <position position="1"/>
    </location>
</feature>
<keyword evidence="3" id="KW-0539">Nucleus</keyword>
<keyword evidence="4" id="KW-0863">Zinc-finger</keyword>
<evidence type="ECO:0000313" key="9">
    <source>
        <dbReference type="Proteomes" id="UP001233999"/>
    </source>
</evidence>